<protein>
    <submittedName>
        <fullName evidence="2">Uncharacterized protein</fullName>
    </submittedName>
</protein>
<keyword evidence="3" id="KW-1185">Reference proteome</keyword>
<evidence type="ECO:0000256" key="1">
    <source>
        <dbReference type="SAM" id="SignalP"/>
    </source>
</evidence>
<dbReference type="EMBL" id="JAUSVP010000010">
    <property type="protein sequence ID" value="MDQ0448801.1"/>
    <property type="molecule type" value="Genomic_DNA"/>
</dbReference>
<dbReference type="RefSeq" id="WP_238201881.1">
    <property type="nucleotide sequence ID" value="NZ_BPQE01000006.1"/>
</dbReference>
<sequence length="99" mass="10450">MKTFALACTIGAVLMSGAAYAEGAQQRIDPRLITLTGGDGLDADAYAQGNDHTGGMWEGATGSSSSLAAQRPTYVGSIPVNRQWSRLPANRRRPYGDAY</sequence>
<accession>A0ABU0I2I1</accession>
<evidence type="ECO:0000313" key="3">
    <source>
        <dbReference type="Proteomes" id="UP001231124"/>
    </source>
</evidence>
<comment type="caution">
    <text evidence="2">The sequence shown here is derived from an EMBL/GenBank/DDBJ whole genome shotgun (WGS) entry which is preliminary data.</text>
</comment>
<gene>
    <name evidence="2" type="ORF">QO012_003313</name>
</gene>
<feature type="signal peptide" evidence="1">
    <location>
        <begin position="1"/>
        <end position="21"/>
    </location>
</feature>
<name>A0ABU0I2I1_9HYPH</name>
<dbReference type="Proteomes" id="UP001231124">
    <property type="component" value="Unassembled WGS sequence"/>
</dbReference>
<proteinExistence type="predicted"/>
<organism evidence="2 3">
    <name type="scientific">Methylobacterium aerolatum</name>
    <dbReference type="NCBI Taxonomy" id="418708"/>
    <lineage>
        <taxon>Bacteria</taxon>
        <taxon>Pseudomonadati</taxon>
        <taxon>Pseudomonadota</taxon>
        <taxon>Alphaproteobacteria</taxon>
        <taxon>Hyphomicrobiales</taxon>
        <taxon>Methylobacteriaceae</taxon>
        <taxon>Methylobacterium</taxon>
    </lineage>
</organism>
<feature type="chain" id="PRO_5046745281" evidence="1">
    <location>
        <begin position="22"/>
        <end position="99"/>
    </location>
</feature>
<reference evidence="2 3" key="1">
    <citation type="submission" date="2023-07" db="EMBL/GenBank/DDBJ databases">
        <title>Genomic Encyclopedia of Type Strains, Phase IV (KMG-IV): sequencing the most valuable type-strain genomes for metagenomic binning, comparative biology and taxonomic classification.</title>
        <authorList>
            <person name="Goeker M."/>
        </authorList>
    </citation>
    <scope>NUCLEOTIDE SEQUENCE [LARGE SCALE GENOMIC DNA]</scope>
    <source>
        <strain evidence="2 3">DSM 19013</strain>
    </source>
</reference>
<keyword evidence="1" id="KW-0732">Signal</keyword>
<evidence type="ECO:0000313" key="2">
    <source>
        <dbReference type="EMBL" id="MDQ0448801.1"/>
    </source>
</evidence>